<dbReference type="EMBL" id="CP081070">
    <property type="protein sequence ID" value="UWQ53133.1"/>
    <property type="molecule type" value="Genomic_DNA"/>
</dbReference>
<evidence type="ECO:0000259" key="3">
    <source>
        <dbReference type="Pfam" id="PF00394"/>
    </source>
</evidence>
<dbReference type="InterPro" id="IPR045087">
    <property type="entry name" value="Cu-oxidase_fam"/>
</dbReference>
<dbReference type="RefSeq" id="WP_027236557.1">
    <property type="nucleotide sequence ID" value="NZ_CP081070.1"/>
</dbReference>
<dbReference type="Pfam" id="PF07732">
    <property type="entry name" value="Cu-oxidase_3"/>
    <property type="match status" value="1"/>
</dbReference>
<gene>
    <name evidence="6" type="ORF">K3721_14115</name>
</gene>
<evidence type="ECO:0000256" key="2">
    <source>
        <dbReference type="ARBA" id="ARBA00023002"/>
    </source>
</evidence>
<accession>A0A9Q9HE66</accession>
<dbReference type="Gene3D" id="2.60.40.420">
    <property type="entry name" value="Cupredoxins - blue copper proteins"/>
    <property type="match status" value="3"/>
</dbReference>
<dbReference type="PANTHER" id="PTHR11709">
    <property type="entry name" value="MULTI-COPPER OXIDASE"/>
    <property type="match status" value="1"/>
</dbReference>
<dbReference type="PANTHER" id="PTHR11709:SF2">
    <property type="entry name" value="MULTICOPPER OXIDASE LPR1"/>
    <property type="match status" value="1"/>
</dbReference>
<dbReference type="SUPFAM" id="SSF49503">
    <property type="entry name" value="Cupredoxins"/>
    <property type="match status" value="3"/>
</dbReference>
<dbReference type="InterPro" id="IPR011707">
    <property type="entry name" value="Cu-oxidase-like_N"/>
</dbReference>
<evidence type="ECO:0000256" key="1">
    <source>
        <dbReference type="ARBA" id="ARBA00022723"/>
    </source>
</evidence>
<dbReference type="Pfam" id="PF07731">
    <property type="entry name" value="Cu-oxidase_2"/>
    <property type="match status" value="1"/>
</dbReference>
<dbReference type="KEGG" id="lcae:K3721_14115"/>
<proteinExistence type="predicted"/>
<keyword evidence="1" id="KW-0479">Metal-binding</keyword>
<dbReference type="GO" id="GO:0016491">
    <property type="term" value="F:oxidoreductase activity"/>
    <property type="evidence" value="ECO:0007669"/>
    <property type="project" value="UniProtKB-KW"/>
</dbReference>
<evidence type="ECO:0000313" key="6">
    <source>
        <dbReference type="EMBL" id="UWQ53133.1"/>
    </source>
</evidence>
<keyword evidence="2" id="KW-0560">Oxidoreductase</keyword>
<sequence length="464" mass="50377">MFSRRGFLTAAGAAGVLAELPVRGDALVPDMMELRATVKAVQLLPSDYPKTEIWGYSGGTPGPEIRVPQGGRVRRRFVNDLPQASTVHWHGIRAANSMDGVAGLTQAPVQPRGSFDYDFTVRDAGTYWYHAHNRSVEQVARGLHGPLIVDEKAPPDIDRDITLVLDDWLLEPDGGQLNPDFETRHDRSHAGRLGNFISTNGQSAWTQSVKRHERLRLRLINASNARIFMLALVNFEGWVMALDGMPLPAPKTVSGDLLLGPGQRADLLVDVTAGDGEEAFLARIEDNQGYAQAAFPVRGVSSSARRGSPAPLPPNPAMEVTGLDAARELRLDMAGGAMGSLRSAVLNGQNTGFRQMVEANQFWAFNGTVGMTQTPLATVARGETVRVTVSNDTAFPHAMHLHGMHFRTVNADGSMGHLRDTLLSFAGESHEIAFVADNPGDWAFHCHMLSHAASGMMTWIRVQA</sequence>
<evidence type="ECO:0000313" key="7">
    <source>
        <dbReference type="Proteomes" id="UP001058713"/>
    </source>
</evidence>
<dbReference type="PROSITE" id="PS51318">
    <property type="entry name" value="TAT"/>
    <property type="match status" value="1"/>
</dbReference>
<dbReference type="CDD" id="cd13861">
    <property type="entry name" value="CuRO_1_CumA_like"/>
    <property type="match status" value="1"/>
</dbReference>
<dbReference type="InterPro" id="IPR002355">
    <property type="entry name" value="Cu_oxidase_Cu_BS"/>
</dbReference>
<dbReference type="GO" id="GO:0005507">
    <property type="term" value="F:copper ion binding"/>
    <property type="evidence" value="ECO:0007669"/>
    <property type="project" value="InterPro"/>
</dbReference>
<organism evidence="6 7">
    <name type="scientific">Leisingera caerulea</name>
    <name type="common">Phaeobacter caeruleus</name>
    <dbReference type="NCBI Taxonomy" id="506591"/>
    <lineage>
        <taxon>Bacteria</taxon>
        <taxon>Pseudomonadati</taxon>
        <taxon>Pseudomonadota</taxon>
        <taxon>Alphaproteobacteria</taxon>
        <taxon>Rhodobacterales</taxon>
        <taxon>Roseobacteraceae</taxon>
        <taxon>Leisingera</taxon>
    </lineage>
</organism>
<feature type="domain" description="Plastocyanin-like" evidence="4">
    <location>
        <begin position="357"/>
        <end position="463"/>
    </location>
</feature>
<dbReference type="Proteomes" id="UP001058713">
    <property type="component" value="Chromosome"/>
</dbReference>
<feature type="domain" description="Plastocyanin-like" evidence="3">
    <location>
        <begin position="161"/>
        <end position="275"/>
    </location>
</feature>
<dbReference type="InterPro" id="IPR001117">
    <property type="entry name" value="Cu-oxidase_2nd"/>
</dbReference>
<reference evidence="6" key="1">
    <citation type="submission" date="2021-08" db="EMBL/GenBank/DDBJ databases">
        <authorList>
            <person name="Nwanade C."/>
            <person name="Wang M."/>
            <person name="Masoudi A."/>
            <person name="Yu Z."/>
            <person name="Liu J."/>
        </authorList>
    </citation>
    <scope>NUCLEOTIDE SEQUENCE</scope>
    <source>
        <strain evidence="6">S122</strain>
    </source>
</reference>
<dbReference type="Pfam" id="PF00394">
    <property type="entry name" value="Cu-oxidase"/>
    <property type="match status" value="1"/>
</dbReference>
<dbReference type="GO" id="GO:0030288">
    <property type="term" value="C:outer membrane-bounded periplasmic space"/>
    <property type="evidence" value="ECO:0007669"/>
    <property type="project" value="TreeGrafter"/>
</dbReference>
<protein>
    <submittedName>
        <fullName evidence="6">Multicopper oxidase family protein</fullName>
    </submittedName>
</protein>
<dbReference type="InterPro" id="IPR006311">
    <property type="entry name" value="TAT_signal"/>
</dbReference>
<dbReference type="InterPro" id="IPR008972">
    <property type="entry name" value="Cupredoxin"/>
</dbReference>
<dbReference type="PROSITE" id="PS00080">
    <property type="entry name" value="MULTICOPPER_OXIDASE2"/>
    <property type="match status" value="1"/>
</dbReference>
<dbReference type="InterPro" id="IPR033138">
    <property type="entry name" value="Cu_oxidase_CS"/>
</dbReference>
<evidence type="ECO:0000259" key="5">
    <source>
        <dbReference type="Pfam" id="PF07732"/>
    </source>
</evidence>
<dbReference type="InterPro" id="IPR011706">
    <property type="entry name" value="Cu-oxidase_C"/>
</dbReference>
<feature type="domain" description="Plastocyanin-like" evidence="5">
    <location>
        <begin position="38"/>
        <end position="152"/>
    </location>
</feature>
<dbReference type="PROSITE" id="PS00079">
    <property type="entry name" value="MULTICOPPER_OXIDASE1"/>
    <property type="match status" value="1"/>
</dbReference>
<dbReference type="AlphaFoldDB" id="A0A9Q9HE66"/>
<name>A0A9Q9HE66_LEICA</name>
<evidence type="ECO:0000259" key="4">
    <source>
        <dbReference type="Pfam" id="PF07731"/>
    </source>
</evidence>